<comment type="subcellular location">
    <subcellularLocation>
        <location evidence="1">Membrane</location>
        <topology evidence="1">Multi-pass membrane protein</topology>
    </subcellularLocation>
</comment>
<gene>
    <name evidence="8" type="ORF">ACFQZJ_08250</name>
</gene>
<evidence type="ECO:0000256" key="4">
    <source>
        <dbReference type="ARBA" id="ARBA00022847"/>
    </source>
</evidence>
<feature type="transmembrane region" description="Helical" evidence="7">
    <location>
        <begin position="119"/>
        <end position="136"/>
    </location>
</feature>
<feature type="transmembrane region" description="Helical" evidence="7">
    <location>
        <begin position="334"/>
        <end position="356"/>
    </location>
</feature>
<keyword evidence="2" id="KW-0813">Transport</keyword>
<dbReference type="PANTHER" id="PTHR11706:SF33">
    <property type="entry name" value="NATURAL RESISTANCE-ASSOCIATED MACROPHAGE PROTEIN 2"/>
    <property type="match status" value="1"/>
</dbReference>
<evidence type="ECO:0000313" key="9">
    <source>
        <dbReference type="Proteomes" id="UP001597012"/>
    </source>
</evidence>
<dbReference type="NCBIfam" id="NF037982">
    <property type="entry name" value="Nramp_1"/>
    <property type="match status" value="1"/>
</dbReference>
<dbReference type="EMBL" id="JBHTHY010000006">
    <property type="protein sequence ID" value="MFD0797448.1"/>
    <property type="molecule type" value="Genomic_DNA"/>
</dbReference>
<dbReference type="Pfam" id="PF01566">
    <property type="entry name" value="Nramp"/>
    <property type="match status" value="1"/>
</dbReference>
<accession>A0ABW3B2E7</accession>
<evidence type="ECO:0000256" key="2">
    <source>
        <dbReference type="ARBA" id="ARBA00022448"/>
    </source>
</evidence>
<feature type="transmembrane region" description="Helical" evidence="7">
    <location>
        <begin position="79"/>
        <end position="99"/>
    </location>
</feature>
<feature type="transmembrane region" description="Helical" evidence="7">
    <location>
        <begin position="183"/>
        <end position="203"/>
    </location>
</feature>
<keyword evidence="9" id="KW-1185">Reference proteome</keyword>
<feature type="transmembrane region" description="Helical" evidence="7">
    <location>
        <begin position="224"/>
        <end position="245"/>
    </location>
</feature>
<feature type="transmembrane region" description="Helical" evidence="7">
    <location>
        <begin position="265"/>
        <end position="290"/>
    </location>
</feature>
<organism evidence="8 9">
    <name type="scientific">Maribacter chungangensis</name>
    <dbReference type="NCBI Taxonomy" id="1069117"/>
    <lineage>
        <taxon>Bacteria</taxon>
        <taxon>Pseudomonadati</taxon>
        <taxon>Bacteroidota</taxon>
        <taxon>Flavobacteriia</taxon>
        <taxon>Flavobacteriales</taxon>
        <taxon>Flavobacteriaceae</taxon>
        <taxon>Maribacter</taxon>
    </lineage>
</organism>
<comment type="caution">
    <text evidence="8">The sequence shown here is derived from an EMBL/GenBank/DDBJ whole genome shotgun (WGS) entry which is preliminary data.</text>
</comment>
<feature type="transmembrane region" description="Helical" evidence="7">
    <location>
        <begin position="376"/>
        <end position="396"/>
    </location>
</feature>
<feature type="transmembrane region" description="Helical" evidence="7">
    <location>
        <begin position="33"/>
        <end position="58"/>
    </location>
</feature>
<reference evidence="9" key="1">
    <citation type="journal article" date="2019" name="Int. J. Syst. Evol. Microbiol.">
        <title>The Global Catalogue of Microorganisms (GCM) 10K type strain sequencing project: providing services to taxonomists for standard genome sequencing and annotation.</title>
        <authorList>
            <consortium name="The Broad Institute Genomics Platform"/>
            <consortium name="The Broad Institute Genome Sequencing Center for Infectious Disease"/>
            <person name="Wu L."/>
            <person name="Ma J."/>
        </authorList>
    </citation>
    <scope>NUCLEOTIDE SEQUENCE [LARGE SCALE GENOMIC DNA]</scope>
    <source>
        <strain evidence="9">CCUG 61948</strain>
    </source>
</reference>
<dbReference type="Proteomes" id="UP001597012">
    <property type="component" value="Unassembled WGS sequence"/>
</dbReference>
<feature type="transmembrane region" description="Helical" evidence="7">
    <location>
        <begin position="143"/>
        <end position="163"/>
    </location>
</feature>
<evidence type="ECO:0000256" key="6">
    <source>
        <dbReference type="ARBA" id="ARBA00023136"/>
    </source>
</evidence>
<dbReference type="PANTHER" id="PTHR11706">
    <property type="entry name" value="SOLUTE CARRIER PROTEIN FAMILY 11 MEMBER"/>
    <property type="match status" value="1"/>
</dbReference>
<sequence>MFKNSGPGVLIAAAFIGPGTVTACILAGVGFGYALLWAMVLSILATIVLQGMAARLGIVTQQGLADVIKQELRTKWLRVAVVGVILAAIVVGNAAYEAGNLGGAVLGMQALFGHENSGVYPYIIGMVAFVLLYLGNYKVLEKVFVALVLVMSISFVLTAILTGPDLAAVVKGLFIPNVPEESILSIIALVGTTVVPYNLFLHASLVSEKWKTIDGLPAAKRDTVLAVVLGGFVSICIIVSASAITNTEVANVMDMAQALEPLYGAGATYFMGAGLFSAGITSAITAPLAAAYVANSCFGWKAGLKDKRFKSVWMLILGLGIFFLSFNIKPIEVIKFAQIANGILLPVIAIFLLWVVNRKSVMGKYSNTKFQNILGIGIIALAIVLGMKSIFTVLGFSF</sequence>
<keyword evidence="6 7" id="KW-0472">Membrane</keyword>
<name>A0ABW3B2E7_9FLAO</name>
<evidence type="ECO:0000256" key="5">
    <source>
        <dbReference type="ARBA" id="ARBA00022989"/>
    </source>
</evidence>
<evidence type="ECO:0000313" key="8">
    <source>
        <dbReference type="EMBL" id="MFD0797448.1"/>
    </source>
</evidence>
<dbReference type="InterPro" id="IPR001046">
    <property type="entry name" value="NRAMP_fam"/>
</dbReference>
<keyword evidence="3 7" id="KW-0812">Transmembrane</keyword>
<evidence type="ECO:0000256" key="1">
    <source>
        <dbReference type="ARBA" id="ARBA00004141"/>
    </source>
</evidence>
<dbReference type="PROSITE" id="PS51257">
    <property type="entry name" value="PROKAR_LIPOPROTEIN"/>
    <property type="match status" value="1"/>
</dbReference>
<dbReference type="RefSeq" id="WP_379933757.1">
    <property type="nucleotide sequence ID" value="NZ_JBHTHY010000006.1"/>
</dbReference>
<keyword evidence="5 7" id="KW-1133">Transmembrane helix</keyword>
<evidence type="ECO:0000256" key="3">
    <source>
        <dbReference type="ARBA" id="ARBA00022692"/>
    </source>
</evidence>
<protein>
    <submittedName>
        <fullName evidence="8">Nramp family divalent metal transporter</fullName>
    </submittedName>
</protein>
<evidence type="ECO:0000256" key="7">
    <source>
        <dbReference type="SAM" id="Phobius"/>
    </source>
</evidence>
<keyword evidence="4" id="KW-0769">Symport</keyword>
<dbReference type="PRINTS" id="PR00447">
    <property type="entry name" value="NATRESASSCMP"/>
</dbReference>
<proteinExistence type="predicted"/>
<feature type="transmembrane region" description="Helical" evidence="7">
    <location>
        <begin position="311"/>
        <end position="328"/>
    </location>
</feature>